<dbReference type="InterPro" id="IPR015797">
    <property type="entry name" value="NUDIX_hydrolase-like_dom_sf"/>
</dbReference>
<accession>A0ABW5BBG9</accession>
<evidence type="ECO:0000256" key="13">
    <source>
        <dbReference type="ARBA" id="ARBA00040794"/>
    </source>
</evidence>
<reference evidence="20" key="1">
    <citation type="journal article" date="2019" name="Int. J. Syst. Evol. Microbiol.">
        <title>The Global Catalogue of Microorganisms (GCM) 10K type strain sequencing project: providing services to taxonomists for standard genome sequencing and annotation.</title>
        <authorList>
            <consortium name="The Broad Institute Genomics Platform"/>
            <consortium name="The Broad Institute Genome Sequencing Center for Infectious Disease"/>
            <person name="Wu L."/>
            <person name="Ma J."/>
        </authorList>
    </citation>
    <scope>NUCLEOTIDE SEQUENCE [LARGE SCALE GENOMIC DNA]</scope>
    <source>
        <strain evidence="20">KCTC 19812</strain>
    </source>
</reference>
<proteinExistence type="inferred from homology"/>
<dbReference type="RefSeq" id="WP_380805922.1">
    <property type="nucleotide sequence ID" value="NZ_JBHUIV010000025.1"/>
</dbReference>
<dbReference type="InterPro" id="IPR020084">
    <property type="entry name" value="NUDIX_hydrolase_CS"/>
</dbReference>
<evidence type="ECO:0000256" key="12">
    <source>
        <dbReference type="ARBA" id="ARBA00038905"/>
    </source>
</evidence>
<comment type="cofactor">
    <cofactor evidence="1">
        <name>Mg(2+)</name>
        <dbReference type="ChEBI" id="CHEBI:18420"/>
    </cofactor>
</comment>
<keyword evidence="5" id="KW-0479">Metal-binding</keyword>
<comment type="similarity">
    <text evidence="2 17">Belongs to the Nudix hydrolase family.</text>
</comment>
<evidence type="ECO:0000256" key="17">
    <source>
        <dbReference type="RuleBase" id="RU003476"/>
    </source>
</evidence>
<dbReference type="Proteomes" id="UP001597414">
    <property type="component" value="Unassembled WGS sequence"/>
</dbReference>
<feature type="domain" description="Nudix hydrolase" evidence="18">
    <location>
        <begin position="3"/>
        <end position="128"/>
    </location>
</feature>
<keyword evidence="7 17" id="KW-0378">Hydrolase</keyword>
<evidence type="ECO:0000256" key="6">
    <source>
        <dbReference type="ARBA" id="ARBA00022763"/>
    </source>
</evidence>
<keyword evidence="4" id="KW-0235">DNA replication</keyword>
<evidence type="ECO:0000256" key="14">
    <source>
        <dbReference type="ARBA" id="ARBA00041592"/>
    </source>
</evidence>
<evidence type="ECO:0000256" key="2">
    <source>
        <dbReference type="ARBA" id="ARBA00005582"/>
    </source>
</evidence>
<evidence type="ECO:0000256" key="16">
    <source>
        <dbReference type="ARBA" id="ARBA00042798"/>
    </source>
</evidence>
<dbReference type="EC" id="3.6.1.55" evidence="12"/>
<evidence type="ECO:0000256" key="5">
    <source>
        <dbReference type="ARBA" id="ARBA00022723"/>
    </source>
</evidence>
<evidence type="ECO:0000313" key="20">
    <source>
        <dbReference type="Proteomes" id="UP001597414"/>
    </source>
</evidence>
<dbReference type="CDD" id="cd03425">
    <property type="entry name" value="NUDIX_MutT_NudA_like"/>
    <property type="match status" value="1"/>
</dbReference>
<dbReference type="Gene3D" id="3.90.79.10">
    <property type="entry name" value="Nucleoside Triphosphate Pyrophosphohydrolase"/>
    <property type="match status" value="1"/>
</dbReference>
<dbReference type="InterPro" id="IPR000086">
    <property type="entry name" value="NUDIX_hydrolase_dom"/>
</dbReference>
<dbReference type="SUPFAM" id="SSF55811">
    <property type="entry name" value="Nudix"/>
    <property type="match status" value="1"/>
</dbReference>
<keyword evidence="8" id="KW-0460">Magnesium</keyword>
<evidence type="ECO:0000256" key="1">
    <source>
        <dbReference type="ARBA" id="ARBA00001946"/>
    </source>
</evidence>
<keyword evidence="6" id="KW-0227">DNA damage</keyword>
<comment type="caution">
    <text evidence="19">The sequence shown here is derived from an EMBL/GenBank/DDBJ whole genome shotgun (WGS) entry which is preliminary data.</text>
</comment>
<evidence type="ECO:0000256" key="15">
    <source>
        <dbReference type="ARBA" id="ARBA00041979"/>
    </source>
</evidence>
<keyword evidence="9" id="KW-0234">DNA repair</keyword>
<dbReference type="PANTHER" id="PTHR47707">
    <property type="entry name" value="8-OXO-DGTP DIPHOSPHATASE"/>
    <property type="match status" value="1"/>
</dbReference>
<dbReference type="PANTHER" id="PTHR47707:SF1">
    <property type="entry name" value="NUDIX HYDROLASE FAMILY PROTEIN"/>
    <property type="match status" value="1"/>
</dbReference>
<comment type="catalytic activity">
    <reaction evidence="10">
        <text>8-oxo-dGTP + H2O = 8-oxo-dGMP + diphosphate + H(+)</text>
        <dbReference type="Rhea" id="RHEA:31575"/>
        <dbReference type="ChEBI" id="CHEBI:15377"/>
        <dbReference type="ChEBI" id="CHEBI:15378"/>
        <dbReference type="ChEBI" id="CHEBI:33019"/>
        <dbReference type="ChEBI" id="CHEBI:63224"/>
        <dbReference type="ChEBI" id="CHEBI:77896"/>
        <dbReference type="EC" id="3.6.1.55"/>
    </reaction>
</comment>
<keyword evidence="3" id="KW-0515">Mutator protein</keyword>
<evidence type="ECO:0000256" key="7">
    <source>
        <dbReference type="ARBA" id="ARBA00022801"/>
    </source>
</evidence>
<keyword evidence="20" id="KW-1185">Reference proteome</keyword>
<gene>
    <name evidence="19" type="ORF">ACFSKV_17915</name>
</gene>
<evidence type="ECO:0000256" key="9">
    <source>
        <dbReference type="ARBA" id="ARBA00023204"/>
    </source>
</evidence>
<dbReference type="Pfam" id="PF00293">
    <property type="entry name" value="NUDIX"/>
    <property type="match status" value="1"/>
</dbReference>
<dbReference type="InterPro" id="IPR020476">
    <property type="entry name" value="Nudix_hydrolase"/>
</dbReference>
<organism evidence="19 20">
    <name type="scientific">Shivajiella indica</name>
    <dbReference type="NCBI Taxonomy" id="872115"/>
    <lineage>
        <taxon>Bacteria</taxon>
        <taxon>Pseudomonadati</taxon>
        <taxon>Bacteroidota</taxon>
        <taxon>Cytophagia</taxon>
        <taxon>Cytophagales</taxon>
        <taxon>Cyclobacteriaceae</taxon>
        <taxon>Shivajiella</taxon>
    </lineage>
</organism>
<sequence>MVKRIRVTCAIILEEGKVLSAQRSEVMALPLKWEFPGGKIEENESPEECLIREIKEELNLEIEIIERFQSNIHSYSPEKEIELIPFLCRSLGGNLVLKEHLNVVWEDVGNLKLLDWAEADIPILNFFIEWFYHKGLC</sequence>
<evidence type="ECO:0000256" key="10">
    <source>
        <dbReference type="ARBA" id="ARBA00035861"/>
    </source>
</evidence>
<evidence type="ECO:0000256" key="3">
    <source>
        <dbReference type="ARBA" id="ARBA00022457"/>
    </source>
</evidence>
<dbReference type="PROSITE" id="PS51462">
    <property type="entry name" value="NUDIX"/>
    <property type="match status" value="1"/>
</dbReference>
<evidence type="ECO:0000256" key="11">
    <source>
        <dbReference type="ARBA" id="ARBA00036904"/>
    </source>
</evidence>
<name>A0ABW5BBG9_9BACT</name>
<evidence type="ECO:0000313" key="19">
    <source>
        <dbReference type="EMBL" id="MFD2203462.1"/>
    </source>
</evidence>
<evidence type="ECO:0000256" key="4">
    <source>
        <dbReference type="ARBA" id="ARBA00022705"/>
    </source>
</evidence>
<dbReference type="PRINTS" id="PR00502">
    <property type="entry name" value="NUDIXFAMILY"/>
</dbReference>
<evidence type="ECO:0000259" key="18">
    <source>
        <dbReference type="PROSITE" id="PS51462"/>
    </source>
</evidence>
<dbReference type="GO" id="GO:0016787">
    <property type="term" value="F:hydrolase activity"/>
    <property type="evidence" value="ECO:0007669"/>
    <property type="project" value="UniProtKB-KW"/>
</dbReference>
<dbReference type="EMBL" id="JBHUIV010000025">
    <property type="protein sequence ID" value="MFD2203462.1"/>
    <property type="molecule type" value="Genomic_DNA"/>
</dbReference>
<dbReference type="InterPro" id="IPR047127">
    <property type="entry name" value="MutT-like"/>
</dbReference>
<comment type="catalytic activity">
    <reaction evidence="11">
        <text>8-oxo-GTP + H2O = 8-oxo-GMP + diphosphate + H(+)</text>
        <dbReference type="Rhea" id="RHEA:67616"/>
        <dbReference type="ChEBI" id="CHEBI:15377"/>
        <dbReference type="ChEBI" id="CHEBI:15378"/>
        <dbReference type="ChEBI" id="CHEBI:33019"/>
        <dbReference type="ChEBI" id="CHEBI:143553"/>
        <dbReference type="ChEBI" id="CHEBI:145694"/>
    </reaction>
</comment>
<dbReference type="PROSITE" id="PS00893">
    <property type="entry name" value="NUDIX_BOX"/>
    <property type="match status" value="1"/>
</dbReference>
<evidence type="ECO:0000256" key="8">
    <source>
        <dbReference type="ARBA" id="ARBA00022842"/>
    </source>
</evidence>
<protein>
    <recommendedName>
        <fullName evidence="13">8-oxo-dGTP diphosphatase</fullName>
        <ecNumber evidence="12">3.6.1.55</ecNumber>
    </recommendedName>
    <alternativeName>
        <fullName evidence="16">7,8-dihydro-8-oxoguanine-triphosphatase</fullName>
    </alternativeName>
    <alternativeName>
        <fullName evidence="15">Mutator protein MutT</fullName>
    </alternativeName>
    <alternativeName>
        <fullName evidence="14">dGTP pyrophosphohydrolase</fullName>
    </alternativeName>
</protein>